<organism evidence="6 7">
    <name type="scientific">Pseudomonas lundensis</name>
    <dbReference type="NCBI Taxonomy" id="86185"/>
    <lineage>
        <taxon>Bacteria</taxon>
        <taxon>Pseudomonadati</taxon>
        <taxon>Pseudomonadota</taxon>
        <taxon>Gammaproteobacteria</taxon>
        <taxon>Pseudomonadales</taxon>
        <taxon>Pseudomonadaceae</taxon>
        <taxon>Pseudomonas</taxon>
    </lineage>
</organism>
<dbReference type="RefSeq" id="WP_094994480.1">
    <property type="nucleotide sequence ID" value="NZ_NQKI01000030.1"/>
</dbReference>
<proteinExistence type="inferred from homology"/>
<dbReference type="Proteomes" id="UP000215788">
    <property type="component" value="Unassembled WGS sequence"/>
</dbReference>
<comment type="function">
    <text evidence="5">Required for optimal acid stress protection. Exhibits a chaperone-like activity only at low pH by suppressing non-specifically the aggregation of denaturated periplasmic proteins.</text>
</comment>
<name>A0A266N723_9PSED</name>
<evidence type="ECO:0000256" key="1">
    <source>
        <dbReference type="ARBA" id="ARBA00022729"/>
    </source>
</evidence>
<evidence type="ECO:0000256" key="3">
    <source>
        <dbReference type="ARBA" id="ARBA00023157"/>
    </source>
</evidence>
<gene>
    <name evidence="5" type="primary">hdeA</name>
    <name evidence="6" type="ORF">CJF39_17000</name>
</gene>
<comment type="caution">
    <text evidence="6">The sequence shown here is derived from an EMBL/GenBank/DDBJ whole genome shotgun (WGS) entry which is preliminary data.</text>
</comment>
<keyword evidence="3 5" id="KW-1015">Disulfide bond</keyword>
<feature type="chain" id="PRO_5013415489" description="Probable acid stress chaperone HdeA" evidence="5">
    <location>
        <begin position="23"/>
        <end position="105"/>
    </location>
</feature>
<evidence type="ECO:0000256" key="4">
    <source>
        <dbReference type="ARBA" id="ARBA00023186"/>
    </source>
</evidence>
<dbReference type="HAMAP" id="MF_00946">
    <property type="entry name" value="HdeA"/>
    <property type="match status" value="1"/>
</dbReference>
<feature type="disulfide bond" evidence="5">
    <location>
        <begin position="34"/>
        <end position="82"/>
    </location>
</feature>
<dbReference type="GO" id="GO:0030288">
    <property type="term" value="C:outer membrane-bounded periplasmic space"/>
    <property type="evidence" value="ECO:0007669"/>
    <property type="project" value="InterPro"/>
</dbReference>
<keyword evidence="4 5" id="KW-0143">Chaperone</keyword>
<dbReference type="Pfam" id="PF06411">
    <property type="entry name" value="HdeA"/>
    <property type="match status" value="1"/>
</dbReference>
<dbReference type="InterPro" id="IPR036831">
    <property type="entry name" value="HdeA_sf"/>
</dbReference>
<sequence precursor="true">MKKHLLILGTASLVALSTLAQAADTKQPVSQWTCESFLAVDESFRPTAVGLGEAVNKSGKVEDAVLDVAGVEKITPLIVTACEKDKKASFVQKLKEEWSKVKKDM</sequence>
<evidence type="ECO:0000256" key="5">
    <source>
        <dbReference type="HAMAP-Rule" id="MF_00946"/>
    </source>
</evidence>
<feature type="signal peptide" evidence="5">
    <location>
        <begin position="1"/>
        <end position="22"/>
    </location>
</feature>
<protein>
    <recommendedName>
        <fullName evidence="5">Probable acid stress chaperone HdeA</fullName>
    </recommendedName>
</protein>
<dbReference type="OrthoDB" id="7581659at2"/>
<dbReference type="InterPro" id="IPR038303">
    <property type="entry name" value="HdeA/HdeB_sf"/>
</dbReference>
<evidence type="ECO:0000313" key="6">
    <source>
        <dbReference type="EMBL" id="OZY58233.1"/>
    </source>
</evidence>
<comment type="similarity">
    <text evidence="5">Belongs to the HdeA family.</text>
</comment>
<dbReference type="Gene3D" id="1.10.890.10">
    <property type="entry name" value="HNS-dependent expression A"/>
    <property type="match status" value="1"/>
</dbReference>
<dbReference type="NCBIfam" id="NF007576">
    <property type="entry name" value="PRK10208.1"/>
    <property type="match status" value="1"/>
</dbReference>
<accession>A0A266N723</accession>
<dbReference type="EMBL" id="NQKI01000030">
    <property type="protein sequence ID" value="OZY58233.1"/>
    <property type="molecule type" value="Genomic_DNA"/>
</dbReference>
<evidence type="ECO:0000313" key="7">
    <source>
        <dbReference type="Proteomes" id="UP000215788"/>
    </source>
</evidence>
<dbReference type="InterPro" id="IPR010486">
    <property type="entry name" value="HNS-dep_expression_A/B"/>
</dbReference>
<keyword evidence="1 5" id="KW-0732">Signal</keyword>
<reference evidence="6 7" key="1">
    <citation type="submission" date="2017-08" db="EMBL/GenBank/DDBJ databases">
        <title>Genomic and metabolic characterisation of spoilage-associated Pseudomonas species.</title>
        <authorList>
            <person name="Stanborough T."/>
            <person name="Fegan N."/>
            <person name="Powell S.M."/>
            <person name="Singh T."/>
            <person name="Tamplin M.L."/>
            <person name="Chandry P.S."/>
        </authorList>
    </citation>
    <scope>NUCLEOTIDE SEQUENCE [LARGE SCALE GENOMIC DNA]</scope>
    <source>
        <strain evidence="6 7">L1802</strain>
    </source>
</reference>
<dbReference type="SUPFAM" id="SSF47752">
    <property type="entry name" value="Protein HNS-dependent expression A, HdeA"/>
    <property type="match status" value="1"/>
</dbReference>
<comment type="subcellular location">
    <subcellularLocation>
        <location evidence="5">Periplasm</location>
    </subcellularLocation>
</comment>
<dbReference type="AlphaFoldDB" id="A0A266N723"/>
<dbReference type="GO" id="GO:1990451">
    <property type="term" value="P:cellular stress response to acidic pH"/>
    <property type="evidence" value="ECO:0007669"/>
    <property type="project" value="UniProtKB-UniRule"/>
</dbReference>
<dbReference type="InterPro" id="IPR024972">
    <property type="entry name" value="HdeA"/>
</dbReference>
<keyword evidence="2 5" id="KW-0574">Periplasm</keyword>
<evidence type="ECO:0000256" key="2">
    <source>
        <dbReference type="ARBA" id="ARBA00022764"/>
    </source>
</evidence>